<proteinExistence type="predicted"/>
<reference evidence="1 2" key="1">
    <citation type="journal article" date="2018" name="Biotechnol. Adv.">
        <title>Improved genomic resources and new bioinformatic workflow for the carcinogenic parasite Clonorchis sinensis: Biotechnological implications.</title>
        <authorList>
            <person name="Wang D."/>
            <person name="Korhonen P.K."/>
            <person name="Gasser R.B."/>
            <person name="Young N.D."/>
        </authorList>
    </citation>
    <scope>NUCLEOTIDE SEQUENCE [LARGE SCALE GENOMIC DNA]</scope>
    <source>
        <strain evidence="1">Cs-k2</strain>
    </source>
</reference>
<dbReference type="Proteomes" id="UP000286415">
    <property type="component" value="Unassembled WGS sequence"/>
</dbReference>
<evidence type="ECO:0000313" key="2">
    <source>
        <dbReference type="Proteomes" id="UP000286415"/>
    </source>
</evidence>
<comment type="caution">
    <text evidence="1">The sequence shown here is derived from an EMBL/GenBank/DDBJ whole genome shotgun (WGS) entry which is preliminary data.</text>
</comment>
<name>A0A419QGS0_CLOSI</name>
<dbReference type="EMBL" id="NIRI02000042">
    <property type="protein sequence ID" value="KAG5448228.1"/>
    <property type="molecule type" value="Genomic_DNA"/>
</dbReference>
<accession>A0A419QGS0</accession>
<protein>
    <submittedName>
        <fullName evidence="1">Uncharacterized protein</fullName>
    </submittedName>
</protein>
<dbReference type="AlphaFoldDB" id="A0A419QGS0"/>
<dbReference type="OrthoDB" id="4567at2759"/>
<organism evidence="1 2">
    <name type="scientific">Clonorchis sinensis</name>
    <name type="common">Chinese liver fluke</name>
    <dbReference type="NCBI Taxonomy" id="79923"/>
    <lineage>
        <taxon>Eukaryota</taxon>
        <taxon>Metazoa</taxon>
        <taxon>Spiralia</taxon>
        <taxon>Lophotrochozoa</taxon>
        <taxon>Platyhelminthes</taxon>
        <taxon>Trematoda</taxon>
        <taxon>Digenea</taxon>
        <taxon>Opisthorchiida</taxon>
        <taxon>Opisthorchiata</taxon>
        <taxon>Opisthorchiidae</taxon>
        <taxon>Clonorchis</taxon>
    </lineage>
</organism>
<keyword evidence="2" id="KW-1185">Reference proteome</keyword>
<reference evidence="1 2" key="2">
    <citation type="journal article" date="2021" name="Genomics">
        <title>High-quality reference genome for Clonorchis sinensis.</title>
        <authorList>
            <person name="Young N.D."/>
            <person name="Stroehlein A.J."/>
            <person name="Kinkar L."/>
            <person name="Wang T."/>
            <person name="Sohn W.M."/>
            <person name="Chang B.C.H."/>
            <person name="Kaur P."/>
            <person name="Weisz D."/>
            <person name="Dudchenko O."/>
            <person name="Aiden E.L."/>
            <person name="Korhonen P.K."/>
            <person name="Gasser R.B."/>
        </authorList>
    </citation>
    <scope>NUCLEOTIDE SEQUENCE [LARGE SCALE GENOMIC DNA]</scope>
    <source>
        <strain evidence="1">Cs-k2</strain>
    </source>
</reference>
<dbReference type="InParanoid" id="A0A419QGS0"/>
<evidence type="ECO:0000313" key="1">
    <source>
        <dbReference type="EMBL" id="KAG5448228.1"/>
    </source>
</evidence>
<gene>
    <name evidence="1" type="ORF">CSKR_105727</name>
</gene>
<sequence>MALRDGRCSMSLFVVVKFMVVRPLTQKSDRKAEAFGWIWKCISIFTEQVTTHVPSSNLEDQETVFVRALTSDQTASRSLSWTATHELHGGVMAVVASGIDADFLATATEPGIYSTPEPPITNAFVPLTTVPST</sequence>